<name>A0A6I1MQ42_9CLOT</name>
<reference evidence="2 3" key="1">
    <citation type="submission" date="2019-10" db="EMBL/GenBank/DDBJ databases">
        <title>The Genome Sequence of Clostridium tarantellae Isolated from Fish Brain.</title>
        <authorList>
            <person name="Bano L."/>
            <person name="Kiel M."/>
            <person name="Sales G."/>
            <person name="Doxey A.C."/>
            <person name="Mansfield M.J."/>
            <person name="Schiavone M."/>
            <person name="Rossetto O."/>
            <person name="Pirazzini M."/>
            <person name="Dobrindt U."/>
            <person name="Montecucco C."/>
        </authorList>
    </citation>
    <scope>NUCLEOTIDE SEQUENCE [LARGE SCALE GENOMIC DNA]</scope>
    <source>
        <strain evidence="2 3">DSM 3997</strain>
    </source>
</reference>
<feature type="transmembrane region" description="Helical" evidence="1">
    <location>
        <begin position="55"/>
        <end position="73"/>
    </location>
</feature>
<keyword evidence="1" id="KW-0472">Membrane</keyword>
<protein>
    <submittedName>
        <fullName evidence="2">Uncharacterized protein</fullName>
    </submittedName>
</protein>
<evidence type="ECO:0000313" key="3">
    <source>
        <dbReference type="Proteomes" id="UP000430345"/>
    </source>
</evidence>
<evidence type="ECO:0000313" key="2">
    <source>
        <dbReference type="EMBL" id="MPQ44933.1"/>
    </source>
</evidence>
<dbReference type="EMBL" id="WHJC01000363">
    <property type="protein sequence ID" value="MPQ44933.1"/>
    <property type="molecule type" value="Genomic_DNA"/>
</dbReference>
<comment type="caution">
    <text evidence="2">The sequence shown here is derived from an EMBL/GenBank/DDBJ whole genome shotgun (WGS) entry which is preliminary data.</text>
</comment>
<keyword evidence="1" id="KW-0812">Transmembrane</keyword>
<dbReference type="Proteomes" id="UP000430345">
    <property type="component" value="Unassembled WGS sequence"/>
</dbReference>
<proteinExistence type="predicted"/>
<sequence length="85" mass="10213">MDKFHIDMPDDFEIDKQINFIVDKAIPTKKSLYTHLKNMYKEVGLSNLFYAKGEFIFISILTIVILLFGWNIYKPELFTKLFFRR</sequence>
<gene>
    <name evidence="2" type="ORF">GBZ86_14475</name>
</gene>
<keyword evidence="3" id="KW-1185">Reference proteome</keyword>
<accession>A0A6I1MQ42</accession>
<dbReference type="OrthoDB" id="1911369at2"/>
<dbReference type="RefSeq" id="WP_152891812.1">
    <property type="nucleotide sequence ID" value="NZ_WHJC01000363.1"/>
</dbReference>
<evidence type="ECO:0000256" key="1">
    <source>
        <dbReference type="SAM" id="Phobius"/>
    </source>
</evidence>
<dbReference type="AlphaFoldDB" id="A0A6I1MQ42"/>
<keyword evidence="1" id="KW-1133">Transmembrane helix</keyword>
<organism evidence="2 3">
    <name type="scientific">Clostridium tarantellae</name>
    <dbReference type="NCBI Taxonomy" id="39493"/>
    <lineage>
        <taxon>Bacteria</taxon>
        <taxon>Bacillati</taxon>
        <taxon>Bacillota</taxon>
        <taxon>Clostridia</taxon>
        <taxon>Eubacteriales</taxon>
        <taxon>Clostridiaceae</taxon>
        <taxon>Clostridium</taxon>
    </lineage>
</organism>